<sequence length="96" mass="11314">MADLTKRKPHSTSFVDLTRFLDSGVLTLFTVLLSCTFLFMFGELLRLMNNLEFLNHELVKKGLNRLFPFRRNFEFNLTHSLLFSVCVLLHSFRRSN</sequence>
<dbReference type="AlphaFoldDB" id="Q4N3B1"/>
<reference evidence="3" key="2">
    <citation type="submission" date="2005-06" db="EMBL/GenBank/DDBJ databases">
        <authorList>
            <person name="Gardner M."/>
            <person name="Bishop R."/>
            <person name="Shah T."/>
            <person name="de Villiers E."/>
            <person name="Carlton J.M."/>
            <person name="Hall N."/>
            <person name="Ren Q."/>
            <person name="Paulsen I.T."/>
            <person name="Pain A."/>
            <person name="Berriman M."/>
            <person name="Wilson R.J.M."/>
            <person name="Sato S."/>
            <person name="Ralph S.A."/>
            <person name="Mann D.J."/>
            <person name="Xiong Z."/>
            <person name="Shallom S.J."/>
            <person name="Weidman J."/>
            <person name="Jiang L."/>
            <person name="Lynn J."/>
            <person name="Weaver B."/>
            <person name="Shoaibi A."/>
            <person name="Wasawo D."/>
            <person name="Crabtree J."/>
            <person name="Wortman J.R."/>
            <person name="Haas B."/>
            <person name="Angiuoli S."/>
            <person name="Creasy T.H."/>
            <person name="Lu C."/>
            <person name="Suh B."/>
            <person name="Silva J.C."/>
            <person name="Utterback T."/>
            <person name="Feldblyum T."/>
            <person name="Pertea M."/>
            <person name="Allen J."/>
            <person name="Taracha E.L."/>
            <person name="Salzberg S.L."/>
            <person name="White O."/>
            <person name="Fitzhugh H.A."/>
            <person name="Morzaria S."/>
            <person name="Venter J.C."/>
            <person name="Fraser C.M."/>
            <person name="Nene V."/>
        </authorList>
    </citation>
    <scope>NUCLEOTIDE SEQUENCE</scope>
    <source>
        <strain evidence="3">Muguga</strain>
    </source>
</reference>
<gene>
    <name evidence="3" type="ordered locus">TP04_0076</name>
</gene>
<dbReference type="EMBL" id="AAGK01000004">
    <property type="protein sequence ID" value="EAN31428.1"/>
    <property type="molecule type" value="Genomic_DNA"/>
</dbReference>
<dbReference type="EMBL" id="KF875450">
    <property type="protein sequence ID" value="AHI49936.1"/>
    <property type="molecule type" value="Genomic_DNA"/>
</dbReference>
<name>Q4N3B1_THEPA</name>
<reference evidence="3 4" key="1">
    <citation type="journal article" date="2005" name="Science">
        <title>Genome sequence of Theileria parva, a bovine pathogen that transforms lymphocytes.</title>
        <authorList>
            <person name="Gardner M.J."/>
            <person name="Bishop R."/>
            <person name="Shah T."/>
            <person name="de Villiers E.P."/>
            <person name="Carlton J.M."/>
            <person name="Hall N."/>
            <person name="Ren Q."/>
            <person name="Paulsen I.T."/>
            <person name="Pain A."/>
            <person name="Berriman M."/>
            <person name="Wilson R.J.M."/>
            <person name="Sato S."/>
            <person name="Ralph S.A."/>
            <person name="Mann D.J."/>
            <person name="Xiong Z."/>
            <person name="Shallom S.J."/>
            <person name="Weidman J."/>
            <person name="Jiang L."/>
            <person name="Lynn J."/>
            <person name="Weaver B."/>
            <person name="Shoaibi A."/>
            <person name="Domingo A.R."/>
            <person name="Wasawo D."/>
            <person name="Crabtree J."/>
            <person name="Wortman J.R."/>
            <person name="Haas B."/>
            <person name="Angiuoli S.V."/>
            <person name="Creasy T.H."/>
            <person name="Lu C."/>
            <person name="Suh B."/>
            <person name="Silva J.C."/>
            <person name="Utterback T.R."/>
            <person name="Feldblyum T.V."/>
            <person name="Pertea M."/>
            <person name="Allen J."/>
            <person name="Nierman W.C."/>
            <person name="Taracha E.L.N."/>
            <person name="Salzberg S.L."/>
            <person name="White O.R."/>
            <person name="Fitzhugh H.A."/>
            <person name="Morzaria S."/>
            <person name="Venter J.C."/>
            <person name="Fraser C.M."/>
            <person name="Nene V."/>
        </authorList>
    </citation>
    <scope>NUCLEOTIDE SEQUENCE [LARGE SCALE GENOMIC DNA]</scope>
    <source>
        <strain evidence="3 4">Muguga</strain>
    </source>
</reference>
<keyword evidence="1" id="KW-1133">Transmembrane helix</keyword>
<evidence type="ECO:0000313" key="2">
    <source>
        <dbReference type="EMBL" id="AHI49936.1"/>
    </source>
</evidence>
<dbReference type="Proteomes" id="UP000001949">
    <property type="component" value="Unassembled WGS sequence"/>
</dbReference>
<keyword evidence="4" id="KW-1185">Reference proteome</keyword>
<keyword evidence="1" id="KW-0812">Transmembrane</keyword>
<evidence type="ECO:0000313" key="4">
    <source>
        <dbReference type="Proteomes" id="UP000001949"/>
    </source>
</evidence>
<dbReference type="eggNOG" id="ENOG502S8Y6">
    <property type="taxonomic scope" value="Eukaryota"/>
</dbReference>
<dbReference type="PROSITE" id="PS51257">
    <property type="entry name" value="PROKAR_LIPOPROTEIN"/>
    <property type="match status" value="1"/>
</dbReference>
<proteinExistence type="predicted"/>
<accession>Q4N3B1</accession>
<keyword evidence="1" id="KW-0472">Membrane</keyword>
<evidence type="ECO:0000256" key="1">
    <source>
        <dbReference type="SAM" id="Phobius"/>
    </source>
</evidence>
<dbReference type="VEuPathDB" id="PiroplasmaDB:TpMuguga_04g00076"/>
<reference evidence="2" key="3">
    <citation type="journal article" date="2015" name="PLoS ONE">
        <title>TpUB05, a Homologue of the Immunodominant Plasmodium falciparum Protein UB05, Is a Marker of Protective Immune Responses in Cattle Experimentally Vaccinated against East Coast Fever.</title>
        <authorList>
            <person name="Dinga J.N."/>
            <person name="Wamalwa M."/>
            <person name="Njimoh D.L."/>
            <person name="Njahira M.N."/>
            <person name="Djikeng A."/>
            <person name="Skilton R."/>
            <person name="Titanji V.P."/>
            <person name="Pelle R."/>
        </authorList>
    </citation>
    <scope>NUCLEOTIDE SEQUENCE</scope>
    <source>
        <strain evidence="2">Muguga</strain>
    </source>
</reference>
<dbReference type="FunCoup" id="Q4N3B1">
    <property type="interactions" value="6"/>
</dbReference>
<feature type="transmembrane region" description="Helical" evidence="1">
    <location>
        <begin position="73"/>
        <end position="92"/>
    </location>
</feature>
<dbReference type="OMA" id="YMFSEFY"/>
<dbReference type="KEGG" id="tpv:TP04_0076"/>
<protein>
    <submittedName>
        <fullName evidence="2">UB05</fullName>
    </submittedName>
</protein>
<dbReference type="RefSeq" id="XP_763711.1">
    <property type="nucleotide sequence ID" value="XM_758618.1"/>
</dbReference>
<dbReference type="GeneID" id="3501117"/>
<dbReference type="InParanoid" id="Q4N3B1"/>
<evidence type="ECO:0000313" key="3">
    <source>
        <dbReference type="EMBL" id="EAN31428.1"/>
    </source>
</evidence>
<feature type="transmembrane region" description="Helical" evidence="1">
    <location>
        <begin position="20"/>
        <end position="41"/>
    </location>
</feature>
<organism evidence="3 4">
    <name type="scientific">Theileria parva</name>
    <name type="common">East coast fever infection agent</name>
    <dbReference type="NCBI Taxonomy" id="5875"/>
    <lineage>
        <taxon>Eukaryota</taxon>
        <taxon>Sar</taxon>
        <taxon>Alveolata</taxon>
        <taxon>Apicomplexa</taxon>
        <taxon>Aconoidasida</taxon>
        <taxon>Piroplasmida</taxon>
        <taxon>Theileriidae</taxon>
        <taxon>Theileria</taxon>
    </lineage>
</organism>